<dbReference type="AlphaFoldDB" id="X1PGN3"/>
<gene>
    <name evidence="1" type="ORF">S06H3_26585</name>
</gene>
<reference evidence="1" key="1">
    <citation type="journal article" date="2014" name="Front. Microbiol.">
        <title>High frequency of phylogenetically diverse reductive dehalogenase-homologous genes in deep subseafloor sedimentary metagenomes.</title>
        <authorList>
            <person name="Kawai M."/>
            <person name="Futagami T."/>
            <person name="Toyoda A."/>
            <person name="Takaki Y."/>
            <person name="Nishi S."/>
            <person name="Hori S."/>
            <person name="Arai W."/>
            <person name="Tsubouchi T."/>
            <person name="Morono Y."/>
            <person name="Uchiyama I."/>
            <person name="Ito T."/>
            <person name="Fujiyama A."/>
            <person name="Inagaki F."/>
            <person name="Takami H."/>
        </authorList>
    </citation>
    <scope>NUCLEOTIDE SEQUENCE</scope>
    <source>
        <strain evidence="1">Expedition CK06-06</strain>
    </source>
</reference>
<accession>X1PGN3</accession>
<evidence type="ECO:0000313" key="1">
    <source>
        <dbReference type="EMBL" id="GAI30049.1"/>
    </source>
</evidence>
<organism evidence="1">
    <name type="scientific">marine sediment metagenome</name>
    <dbReference type="NCBI Taxonomy" id="412755"/>
    <lineage>
        <taxon>unclassified sequences</taxon>
        <taxon>metagenomes</taxon>
        <taxon>ecological metagenomes</taxon>
    </lineage>
</organism>
<name>X1PGN3_9ZZZZ</name>
<sequence>MNVPQLNNLLLKLADILQKFDPTALTYLDTQGNWVKDPESLRDRISNELWFRIWKAKQNDNHVEKVKNIIKPFISDENSWDVTIRIFEGISSRKWGTRDLLIIFEVLYSLI</sequence>
<comment type="caution">
    <text evidence="1">The sequence shown here is derived from an EMBL/GenBank/DDBJ whole genome shotgun (WGS) entry which is preliminary data.</text>
</comment>
<dbReference type="EMBL" id="BARV01015378">
    <property type="protein sequence ID" value="GAI30049.1"/>
    <property type="molecule type" value="Genomic_DNA"/>
</dbReference>
<protein>
    <submittedName>
        <fullName evidence="1">Uncharacterized protein</fullName>
    </submittedName>
</protein>
<proteinExistence type="predicted"/>
<feature type="non-terminal residue" evidence="1">
    <location>
        <position position="111"/>
    </location>
</feature>